<dbReference type="Proteomes" id="UP000231057">
    <property type="component" value="Chromosome"/>
</dbReference>
<keyword evidence="2" id="KW-1185">Reference proteome</keyword>
<sequence length="86" mass="9613">MRTSAEGCLDQMAATRGCLGGVLRWDSDSYHPKYGPEIVQPLAELIPRCINNRLGYLMGLHHVSDLHVLIRHDKALRAAKGERYIG</sequence>
<proteinExistence type="predicted"/>
<protein>
    <submittedName>
        <fullName evidence="1">Uncharacterized protein</fullName>
    </submittedName>
</protein>
<name>A0A2D2Q241_PARLV</name>
<reference evidence="2" key="2">
    <citation type="journal article" date="2022" name="Front. Microbiol.">
        <title>Comparative Genomic Analysis Revealed Distinct Molecular Components and Organization of CO2-Concentrating Mechanism in Thermophilic Cyanobacteria.</title>
        <authorList>
            <person name="Tang J."/>
            <person name="Zhou H."/>
            <person name="Yao D."/>
            <person name="Riaz S."/>
            <person name="You D."/>
            <person name="Klepacz-Smolka A."/>
            <person name="Daroch M."/>
        </authorList>
    </citation>
    <scope>NUCLEOTIDE SEQUENCE [LARGE SCALE GENOMIC DNA]</scope>
    <source>
        <strain evidence="2">PCC 6715</strain>
    </source>
</reference>
<dbReference type="KEGG" id="slw:BRW62_07125"/>
<organism evidence="1 2">
    <name type="scientific">Parathermosynechococcus lividus PCC 6715</name>
    <dbReference type="NCBI Taxonomy" id="1917166"/>
    <lineage>
        <taxon>Bacteria</taxon>
        <taxon>Bacillati</taxon>
        <taxon>Cyanobacteriota</taxon>
        <taxon>Cyanophyceae</taxon>
        <taxon>Acaryochloridales</taxon>
        <taxon>Thermosynechococcaceae</taxon>
        <taxon>Parathermosynechococcus</taxon>
    </lineage>
</organism>
<reference evidence="1 2" key="1">
    <citation type="submission" date="2016-11" db="EMBL/GenBank/DDBJ databases">
        <title>Complete genome sequence of thermophilic cyanobacteria strain Synechococcus sp. PCC6715.</title>
        <authorList>
            <person name="Tang J."/>
            <person name="Daroch M."/>
            <person name="Liang Y."/>
            <person name="Jiang D."/>
            <person name="Shah M."/>
        </authorList>
    </citation>
    <scope>NUCLEOTIDE SEQUENCE [LARGE SCALE GENOMIC DNA]</scope>
    <source>
        <strain evidence="1 2">PCC 6715</strain>
    </source>
</reference>
<dbReference type="EMBL" id="CP018092">
    <property type="protein sequence ID" value="ATS18564.1"/>
    <property type="molecule type" value="Genomic_DNA"/>
</dbReference>
<gene>
    <name evidence="1" type="ORF">BRW62_07125</name>
</gene>
<evidence type="ECO:0000313" key="2">
    <source>
        <dbReference type="Proteomes" id="UP000231057"/>
    </source>
</evidence>
<accession>A0A2D2Q241</accession>
<evidence type="ECO:0000313" key="1">
    <source>
        <dbReference type="EMBL" id="ATS18564.1"/>
    </source>
</evidence>
<dbReference type="AlphaFoldDB" id="A0A2D2Q241"/>